<evidence type="ECO:0000256" key="1">
    <source>
        <dbReference type="SAM" id="Phobius"/>
    </source>
</evidence>
<proteinExistence type="predicted"/>
<feature type="transmembrane region" description="Helical" evidence="1">
    <location>
        <begin position="32"/>
        <end position="51"/>
    </location>
</feature>
<organism evidence="3">
    <name type="scientific">hydrothermal vent metagenome</name>
    <dbReference type="NCBI Taxonomy" id="652676"/>
    <lineage>
        <taxon>unclassified sequences</taxon>
        <taxon>metagenomes</taxon>
        <taxon>ecological metagenomes</taxon>
    </lineage>
</organism>
<feature type="transmembrane region" description="Helical" evidence="1">
    <location>
        <begin position="57"/>
        <end position="77"/>
    </location>
</feature>
<accession>A0A170PRX4</accession>
<keyword evidence="1" id="KW-1133">Transmembrane helix</keyword>
<feature type="transmembrane region" description="Helical" evidence="1">
    <location>
        <begin position="189"/>
        <end position="208"/>
    </location>
</feature>
<dbReference type="PANTHER" id="PTHR19353">
    <property type="entry name" value="FATTY ACID DESATURASE 2"/>
    <property type="match status" value="1"/>
</dbReference>
<dbReference type="Pfam" id="PF00487">
    <property type="entry name" value="FA_desaturase"/>
    <property type="match status" value="1"/>
</dbReference>
<sequence>MSNTPKGRAPWYRTPVDHTTLKRLVQTNDRIGLVYLGGFVVALGFSGYLAFLSINTLWSIPAFLTYGGVWVFATSIVHETCHGTAFRSHWLNETVLFLSGALVQQTPTGLRWTHARHHNHTGMADKDVELVLTNPLSWRGFLWGQLCDVNSIFYYAKLVVLLSIGQPDQEHRDCLSKIALRRTCWEARAFLLVYTLVILWSILLHTWWPVLIFLFPRITGAPVHGVILATQHIGLAQNARDYRMTTRTMLVNPLLRFVYWNMNYHIEHHMYRMVPFHALPALHNEIKHDCPPPTRGVHAALKEMFDTVARQQFAPDYSLPRVINSS</sequence>
<keyword evidence="1" id="KW-0472">Membrane</keyword>
<reference evidence="3" key="1">
    <citation type="submission" date="2015-10" db="EMBL/GenBank/DDBJ databases">
        <authorList>
            <person name="Gilbert D.G."/>
        </authorList>
    </citation>
    <scope>NUCLEOTIDE SEQUENCE</scope>
</reference>
<dbReference type="GO" id="GO:0008610">
    <property type="term" value="P:lipid biosynthetic process"/>
    <property type="evidence" value="ECO:0007669"/>
    <property type="project" value="UniProtKB-ARBA"/>
</dbReference>
<dbReference type="AlphaFoldDB" id="A0A170PRX4"/>
<dbReference type="EMBL" id="CZRL01000099">
    <property type="protein sequence ID" value="CUS54031.1"/>
    <property type="molecule type" value="Genomic_DNA"/>
</dbReference>
<dbReference type="PANTHER" id="PTHR19353:SF19">
    <property type="entry name" value="DELTA(5) FATTY ACID DESATURASE C-RELATED"/>
    <property type="match status" value="1"/>
</dbReference>
<dbReference type="GO" id="GO:0016020">
    <property type="term" value="C:membrane"/>
    <property type="evidence" value="ECO:0007669"/>
    <property type="project" value="TreeGrafter"/>
</dbReference>
<keyword evidence="1" id="KW-0812">Transmembrane</keyword>
<evidence type="ECO:0000313" key="3">
    <source>
        <dbReference type="EMBL" id="CUS54031.1"/>
    </source>
</evidence>
<protein>
    <submittedName>
        <fullName evidence="3">Probable hydrocarbon oxygenase MocD</fullName>
    </submittedName>
</protein>
<name>A0A170PRX4_9ZZZZ</name>
<evidence type="ECO:0000259" key="2">
    <source>
        <dbReference type="Pfam" id="PF00487"/>
    </source>
</evidence>
<dbReference type="InterPro" id="IPR005804">
    <property type="entry name" value="FA_desaturase_dom"/>
</dbReference>
<dbReference type="GO" id="GO:0016717">
    <property type="term" value="F:oxidoreductase activity, acting on paired donors, with oxidation of a pair of donors resulting in the reduction of molecular oxygen to two molecules of water"/>
    <property type="evidence" value="ECO:0007669"/>
    <property type="project" value="TreeGrafter"/>
</dbReference>
<feature type="domain" description="Fatty acid desaturase" evidence="2">
    <location>
        <begin position="59"/>
        <end position="292"/>
    </location>
</feature>
<dbReference type="InterPro" id="IPR012171">
    <property type="entry name" value="Fatty_acid_desaturase"/>
</dbReference>
<gene>
    <name evidence="3" type="ORF">MGWOODY_XGa65</name>
</gene>